<sequence length="523" mass="59537">MNKSLNKSLLLGLSTCLLSTTFAQNSLSKIDFHFGSDVMFMDPLDFENTGNDFIRSNTTMSPNFQFGWSYPVHKNLELGVNANFVFPSMNLGFEINDEAEHQMVDGSGEKIDFLPFQYENNSLDNPTIAPELYVKYKLPFLTNNIFHISGGVMLWFDKPEGNANLLGAGSYSVGSNDGPDYTVLRYEEYGREDGPSIAPSYFLELGYEHKRIPGLLFKARYNHSNHVFRTGTYEFYNFDVPTYGTFSQIYSYYSLGLQYTINKDRKRAKKAYLRAVPEGGLLKNRQSERAITEGTYLVSAGMGASFLHDVLSGGEEHFETKGRAAFSWGMNVERVLAKNFYGYFNYSFQYLKHGFNINREASYGSQFGVEYNSSYELAVGGGYRVVGPKNYNYINVNLGLVQGFTTGTYHDTMTGTYQVPMSQIAEGEIWRVDRKEYVERQVLTALRVGVSKDLKLSRNAYFSIAYNYQFGLYKHSQNDMTYLLRGDEQPYTASIQSKGSRSSLMFSLKYRVNNRVKRRPLGI</sequence>
<protein>
    <recommendedName>
        <fullName evidence="4">Outer membrane protein beta-barrel domain-containing protein</fullName>
    </recommendedName>
</protein>
<dbReference type="AlphaFoldDB" id="A0A1I6YNM4"/>
<evidence type="ECO:0000256" key="1">
    <source>
        <dbReference type="SAM" id="SignalP"/>
    </source>
</evidence>
<keyword evidence="1" id="KW-0732">Signal</keyword>
<evidence type="ECO:0000313" key="3">
    <source>
        <dbReference type="Proteomes" id="UP000236454"/>
    </source>
</evidence>
<dbReference type="EMBL" id="FPAS01000001">
    <property type="protein sequence ID" value="SFT52076.1"/>
    <property type="molecule type" value="Genomic_DNA"/>
</dbReference>
<dbReference type="RefSeq" id="WP_139230264.1">
    <property type="nucleotide sequence ID" value="NZ_FPAS01000001.1"/>
</dbReference>
<dbReference type="Proteomes" id="UP000236454">
    <property type="component" value="Unassembled WGS sequence"/>
</dbReference>
<keyword evidence="3" id="KW-1185">Reference proteome</keyword>
<evidence type="ECO:0000313" key="2">
    <source>
        <dbReference type="EMBL" id="SFT52076.1"/>
    </source>
</evidence>
<reference evidence="2 3" key="1">
    <citation type="submission" date="2016-10" db="EMBL/GenBank/DDBJ databases">
        <authorList>
            <person name="de Groot N.N."/>
        </authorList>
    </citation>
    <scope>NUCLEOTIDE SEQUENCE [LARGE SCALE GENOMIC DNA]</scope>
    <source>
        <strain evidence="2 3">CGMCC 1.7005</strain>
    </source>
</reference>
<organism evidence="2 3">
    <name type="scientific">Lishizhenia tianjinensis</name>
    <dbReference type="NCBI Taxonomy" id="477690"/>
    <lineage>
        <taxon>Bacteria</taxon>
        <taxon>Pseudomonadati</taxon>
        <taxon>Bacteroidota</taxon>
        <taxon>Flavobacteriia</taxon>
        <taxon>Flavobacteriales</taxon>
        <taxon>Crocinitomicaceae</taxon>
        <taxon>Lishizhenia</taxon>
    </lineage>
</organism>
<proteinExistence type="predicted"/>
<gene>
    <name evidence="2" type="ORF">SAMN05216474_1051</name>
</gene>
<evidence type="ECO:0008006" key="4">
    <source>
        <dbReference type="Google" id="ProtNLM"/>
    </source>
</evidence>
<name>A0A1I6YNM4_9FLAO</name>
<feature type="chain" id="PRO_5014647369" description="Outer membrane protein beta-barrel domain-containing protein" evidence="1">
    <location>
        <begin position="24"/>
        <end position="523"/>
    </location>
</feature>
<dbReference type="STRING" id="477690.SAMN05216474_1051"/>
<feature type="signal peptide" evidence="1">
    <location>
        <begin position="1"/>
        <end position="23"/>
    </location>
</feature>
<accession>A0A1I6YNM4</accession>